<evidence type="ECO:0000259" key="7">
    <source>
        <dbReference type="Pfam" id="PF23598"/>
    </source>
</evidence>
<organism evidence="8 9">
    <name type="scientific">Protea cynaroides</name>
    <dbReference type="NCBI Taxonomy" id="273540"/>
    <lineage>
        <taxon>Eukaryota</taxon>
        <taxon>Viridiplantae</taxon>
        <taxon>Streptophyta</taxon>
        <taxon>Embryophyta</taxon>
        <taxon>Tracheophyta</taxon>
        <taxon>Spermatophyta</taxon>
        <taxon>Magnoliopsida</taxon>
        <taxon>Proteales</taxon>
        <taxon>Proteaceae</taxon>
        <taxon>Protea</taxon>
    </lineage>
</organism>
<protein>
    <submittedName>
        <fullName evidence="8">Uncharacterized protein</fullName>
    </submittedName>
</protein>
<comment type="caution">
    <text evidence="8">The sequence shown here is derived from an EMBL/GenBank/DDBJ whole genome shotgun (WGS) entry which is preliminary data.</text>
</comment>
<evidence type="ECO:0000256" key="1">
    <source>
        <dbReference type="ARBA" id="ARBA00022737"/>
    </source>
</evidence>
<keyword evidence="9" id="KW-1185">Reference proteome</keyword>
<keyword evidence="1" id="KW-0677">Repeat</keyword>
<feature type="domain" description="Disease resistance R13L4/SHOC-2-like LRR" evidence="7">
    <location>
        <begin position="552"/>
        <end position="879"/>
    </location>
</feature>
<dbReference type="CDD" id="cd14798">
    <property type="entry name" value="RX-CC_like"/>
    <property type="match status" value="1"/>
</dbReference>
<dbReference type="SUPFAM" id="SSF52058">
    <property type="entry name" value="L domain-like"/>
    <property type="match status" value="1"/>
</dbReference>
<dbReference type="Pfam" id="PF23559">
    <property type="entry name" value="WHD_DRP"/>
    <property type="match status" value="1"/>
</dbReference>
<dbReference type="InterPro" id="IPR058922">
    <property type="entry name" value="WHD_DRP"/>
</dbReference>
<dbReference type="InterPro" id="IPR032675">
    <property type="entry name" value="LRR_dom_sf"/>
</dbReference>
<dbReference type="GO" id="GO:0098542">
    <property type="term" value="P:defense response to other organism"/>
    <property type="evidence" value="ECO:0007669"/>
    <property type="project" value="TreeGrafter"/>
</dbReference>
<dbReference type="PANTHER" id="PTHR23155:SF1205">
    <property type="entry name" value="DISEASE RESISTANCE PROTEIN RPM1"/>
    <property type="match status" value="1"/>
</dbReference>
<evidence type="ECO:0000313" key="8">
    <source>
        <dbReference type="EMBL" id="KAJ4972277.1"/>
    </source>
</evidence>
<dbReference type="InterPro" id="IPR055414">
    <property type="entry name" value="LRR_R13L4/SHOC2-like"/>
</dbReference>
<dbReference type="InterPro" id="IPR027417">
    <property type="entry name" value="P-loop_NTPase"/>
</dbReference>
<proteinExistence type="predicted"/>
<dbReference type="PRINTS" id="PR00364">
    <property type="entry name" value="DISEASERSIST"/>
</dbReference>
<evidence type="ECO:0000256" key="3">
    <source>
        <dbReference type="ARBA" id="ARBA00022821"/>
    </source>
</evidence>
<dbReference type="Gene3D" id="1.20.5.4130">
    <property type="match status" value="1"/>
</dbReference>
<accession>A0A9Q0KKH8</accession>
<evidence type="ECO:0000313" key="9">
    <source>
        <dbReference type="Proteomes" id="UP001141806"/>
    </source>
</evidence>
<dbReference type="Pfam" id="PF18052">
    <property type="entry name" value="Rx_N"/>
    <property type="match status" value="1"/>
</dbReference>
<dbReference type="OrthoDB" id="690341at2759"/>
<dbReference type="InterPro" id="IPR038005">
    <property type="entry name" value="RX-like_CC"/>
</dbReference>
<feature type="domain" description="Disease resistance protein winged helix" evidence="6">
    <location>
        <begin position="432"/>
        <end position="502"/>
    </location>
</feature>
<feature type="domain" description="Disease resistance N-terminal" evidence="5">
    <location>
        <begin position="5"/>
        <end position="88"/>
    </location>
</feature>
<dbReference type="Proteomes" id="UP001141806">
    <property type="component" value="Unassembled WGS sequence"/>
</dbReference>
<feature type="domain" description="NB-ARC" evidence="4">
    <location>
        <begin position="175"/>
        <end position="346"/>
    </location>
</feature>
<gene>
    <name evidence="8" type="ORF">NE237_005376</name>
</gene>
<keyword evidence="3" id="KW-0611">Plant defense</keyword>
<dbReference type="Gene3D" id="3.40.50.300">
    <property type="entry name" value="P-loop containing nucleotide triphosphate hydrolases"/>
    <property type="match status" value="1"/>
</dbReference>
<dbReference type="PANTHER" id="PTHR23155">
    <property type="entry name" value="DISEASE RESISTANCE PROTEIN RP"/>
    <property type="match status" value="1"/>
</dbReference>
<name>A0A9Q0KKH8_9MAGN</name>
<dbReference type="AlphaFoldDB" id="A0A9Q0KKH8"/>
<dbReference type="GO" id="GO:0043531">
    <property type="term" value="F:ADP binding"/>
    <property type="evidence" value="ECO:0007669"/>
    <property type="project" value="InterPro"/>
</dbReference>
<dbReference type="Gene3D" id="1.10.8.430">
    <property type="entry name" value="Helical domain of apoptotic protease-activating factors"/>
    <property type="match status" value="1"/>
</dbReference>
<dbReference type="InterPro" id="IPR044974">
    <property type="entry name" value="Disease_R_plants"/>
</dbReference>
<evidence type="ECO:0000259" key="5">
    <source>
        <dbReference type="Pfam" id="PF18052"/>
    </source>
</evidence>
<dbReference type="InterPro" id="IPR042197">
    <property type="entry name" value="Apaf_helical"/>
</dbReference>
<dbReference type="EMBL" id="JAMYWD010000005">
    <property type="protein sequence ID" value="KAJ4972277.1"/>
    <property type="molecule type" value="Genomic_DNA"/>
</dbReference>
<dbReference type="Gene3D" id="1.10.10.10">
    <property type="entry name" value="Winged helix-like DNA-binding domain superfamily/Winged helix DNA-binding domain"/>
    <property type="match status" value="1"/>
</dbReference>
<reference evidence="8" key="1">
    <citation type="journal article" date="2023" name="Plant J.">
        <title>The genome of the king protea, Protea cynaroides.</title>
        <authorList>
            <person name="Chang J."/>
            <person name="Duong T.A."/>
            <person name="Schoeman C."/>
            <person name="Ma X."/>
            <person name="Roodt D."/>
            <person name="Barker N."/>
            <person name="Li Z."/>
            <person name="Van de Peer Y."/>
            <person name="Mizrachi E."/>
        </authorList>
    </citation>
    <scope>NUCLEOTIDE SEQUENCE</scope>
    <source>
        <tissue evidence="8">Young leaves</tissue>
    </source>
</reference>
<evidence type="ECO:0000259" key="4">
    <source>
        <dbReference type="Pfam" id="PF00931"/>
    </source>
</evidence>
<dbReference type="Pfam" id="PF00931">
    <property type="entry name" value="NB-ARC"/>
    <property type="match status" value="1"/>
</dbReference>
<dbReference type="FunFam" id="3.40.50.300:FF:001091">
    <property type="entry name" value="Probable disease resistance protein At1g61300"/>
    <property type="match status" value="1"/>
</dbReference>
<dbReference type="SUPFAM" id="SSF52540">
    <property type="entry name" value="P-loop containing nucleoside triphosphate hydrolases"/>
    <property type="match status" value="1"/>
</dbReference>
<dbReference type="InterPro" id="IPR036388">
    <property type="entry name" value="WH-like_DNA-bd_sf"/>
</dbReference>
<dbReference type="Gene3D" id="3.80.10.10">
    <property type="entry name" value="Ribonuclease Inhibitor"/>
    <property type="match status" value="1"/>
</dbReference>
<dbReference type="FunFam" id="1.10.10.10:FF:000322">
    <property type="entry name" value="Probable disease resistance protein At1g63360"/>
    <property type="match status" value="1"/>
</dbReference>
<dbReference type="InterPro" id="IPR002182">
    <property type="entry name" value="NB-ARC"/>
</dbReference>
<keyword evidence="2" id="KW-0547">Nucleotide-binding</keyword>
<evidence type="ECO:0000256" key="2">
    <source>
        <dbReference type="ARBA" id="ARBA00022741"/>
    </source>
</evidence>
<dbReference type="FunFam" id="1.10.8.430:FF:000003">
    <property type="entry name" value="Probable disease resistance protein At5g66910"/>
    <property type="match status" value="1"/>
</dbReference>
<dbReference type="Pfam" id="PF23598">
    <property type="entry name" value="LRR_14"/>
    <property type="match status" value="1"/>
</dbReference>
<sequence>MAEGAVGFLLQKVDTLLLKERKLLSGIRSEVEDIKDELESIRAFLKDADSREEDDLGVKTWVKQVREVAYDTEDAIDEFVLLSAKQPHTYNLFIRSLCKTLYFIKYWKGRHSIAIQIQSIKNRFRSIYERSQRYRFNRLDRQESNSNYKPDPRGNDALLVSESELVGISRRRDEMLRLLLEGDPKLKVVSVFGMAGLGKTTLVKKLYDFPGLKEFFQCHSWIIISQSFQIEQILRDMVKQLFGEIKQPTPEGVEKMDRIGLNEVLKEFLQQKRYVIVFDDIWSTDAWDALKYALPDCNNCSRIMITTRIADVASYSSRSIKNIYELKPLNQDESWDLFCMKTFPSNHTCPSRFKAFSENILNKCGGLPLAIVVIASLLSTKEEIQEWETVLYNLHTQIESDAKLHNMMKIIMLSYNDLPYYLKSCFLYLSSFPEDYQFKRTKLVRLWVAEGFVEDKHGSKVEDVAESYFKELVNRSFIQMVPDNFQVWKVKWQVHDLIHEMILQKFHDQNFGTVIAEDKSMRKVSPKIRRLYIHNSNERLLISWNESKSFSHLRSLLLFDISSSVPTFLWDCLKLLNVLDLEGAPLDAFPEQIGKLIHLRFLSLKETKIKKIPPSIGMLSNLETLDLKHTSVSKLPAEILNLRRLRHLLAYHGPDWLSGYTLTCMKGSTVPNGIGNLEFLQTLTSIEVNLGTNIVNELGRLTQLKRLGITKLRREDGIHLCASLEKMKNLRHLHINAAQEEEIIDLESFTSPPPLLRRLQIVGPVNNFWHWIPSLYNLERVVFGWSRFTTDPLEALQALPRLQTLHLLDAYDGEELRVQAGGFRRLLAFSIFKFKKLRLVRVEEGAMPLVQRIVIDECAMLERVPIGIEGLNNLKKLIVLRMPPEFAEMLHQDYQRVSHIPTVQFGWWKGGKYEFQYL</sequence>
<evidence type="ECO:0000259" key="6">
    <source>
        <dbReference type="Pfam" id="PF23559"/>
    </source>
</evidence>
<dbReference type="InterPro" id="IPR041118">
    <property type="entry name" value="Rx_N"/>
</dbReference>